<feature type="compositionally biased region" description="Polar residues" evidence="4">
    <location>
        <begin position="126"/>
        <end position="147"/>
    </location>
</feature>
<dbReference type="GO" id="GO:0006915">
    <property type="term" value="P:apoptotic process"/>
    <property type="evidence" value="ECO:0007669"/>
    <property type="project" value="UniProtKB-KW"/>
</dbReference>
<dbReference type="EMBL" id="MCFG01000417">
    <property type="protein sequence ID" value="ORX69344.1"/>
    <property type="molecule type" value="Genomic_DNA"/>
</dbReference>
<keyword evidence="3" id="KW-0645">Protease</keyword>
<keyword evidence="3" id="KW-0378">Hydrolase</keyword>
<dbReference type="SUPFAM" id="SSF52129">
    <property type="entry name" value="Caspase-like"/>
    <property type="match status" value="1"/>
</dbReference>
<sequence>MIYGGNNNPYPPYNNPYPPPGNNPYPPPGGNPYPPPGNNPYPPLGNNPYPPPGNNPYPPPGNNPYPTQNNVDQAGFNPYGSAQNPYNQNPYNQNPYPQPGPYGQQNPYNPYNQNPNPYGQPPPANSYDSYQRPNTFGSFSTPSSTYGPTPGQRPVSLTFDSYSQPPPQQPYNGPGDPYLATPYNPQPYTGPGDPYLVVPYQGNQQPQQPQQPQPYNMPLPNSAPVFYQPPAQYFKDHEISNCQGNKKALLIGINYIGQQFQLRGCINDVKNIKELLITKFGFSDSPENMVILTDDQKNNPYNIPTRKNMINAMKWLVKNCKKGDSLFFHFSGHGSQTKDLDGDEVDGYDETILPVDYKTSGQIVDDEMNAIMVRPLPEGVRLTAIFDSCHSGTALDLPYIYGDDGKLVIQKGPSSVKLLHKTFASIATGDILGTISSVMDLAEVDKLKKNSEKIKKKNEETRSSFADVVMFSGCKDSQTSSDTRIDNQATGAMSYAFIKAVKSKDNLTYLQLLKETRKHLINFSQKPQLSSGRLMDMNQKFIM</sequence>
<dbReference type="AlphaFoldDB" id="A0A1Y1W850"/>
<reference evidence="6 7" key="2">
    <citation type="submission" date="2016-08" db="EMBL/GenBank/DDBJ databases">
        <title>Pervasive Adenine N6-methylation of Active Genes in Fungi.</title>
        <authorList>
            <consortium name="DOE Joint Genome Institute"/>
            <person name="Mondo S.J."/>
            <person name="Dannebaum R.O."/>
            <person name="Kuo R.C."/>
            <person name="Labutti K."/>
            <person name="Haridas S."/>
            <person name="Kuo A."/>
            <person name="Salamov A."/>
            <person name="Ahrendt S.R."/>
            <person name="Lipzen A."/>
            <person name="Sullivan W."/>
            <person name="Andreopoulos W.B."/>
            <person name="Clum A."/>
            <person name="Lindquist E."/>
            <person name="Daum C."/>
            <person name="Ramamoorthy G.K."/>
            <person name="Gryganskyi A."/>
            <person name="Culley D."/>
            <person name="Magnuson J.K."/>
            <person name="James T.Y."/>
            <person name="O'Malley M.A."/>
            <person name="Stajich J.E."/>
            <person name="Spatafora J.W."/>
            <person name="Visel A."/>
            <person name="Grigoriev I.V."/>
        </authorList>
    </citation>
    <scope>NUCLEOTIDE SEQUENCE [LARGE SCALE GENOMIC DNA]</scope>
    <source>
        <strain evidence="6 7">S4</strain>
    </source>
</reference>
<keyword evidence="2" id="KW-0053">Apoptosis</keyword>
<comment type="caution">
    <text evidence="6">The sequence shown here is derived from an EMBL/GenBank/DDBJ whole genome shotgun (WGS) entry which is preliminary data.</text>
</comment>
<feature type="domain" description="Peptidase C14 caspase" evidence="5">
    <location>
        <begin position="246"/>
        <end position="534"/>
    </location>
</feature>
<keyword evidence="3" id="KW-0788">Thiol protease</keyword>
<evidence type="ECO:0000259" key="5">
    <source>
        <dbReference type="Pfam" id="PF00656"/>
    </source>
</evidence>
<dbReference type="Gene3D" id="3.40.50.12660">
    <property type="match status" value="1"/>
</dbReference>
<gene>
    <name evidence="6" type="ORF">BCR32DRAFT_297422</name>
</gene>
<dbReference type="PANTHER" id="PTHR48104">
    <property type="entry name" value="METACASPASE-4"/>
    <property type="match status" value="1"/>
</dbReference>
<evidence type="ECO:0000256" key="4">
    <source>
        <dbReference type="SAM" id="MobiDB-lite"/>
    </source>
</evidence>
<dbReference type="GO" id="GO:0006508">
    <property type="term" value="P:proteolysis"/>
    <property type="evidence" value="ECO:0007669"/>
    <property type="project" value="InterPro"/>
</dbReference>
<proteinExistence type="inferred from homology"/>
<name>A0A1Y1W850_9FUNG</name>
<feature type="compositionally biased region" description="Pro residues" evidence="4">
    <location>
        <begin position="9"/>
        <end position="63"/>
    </location>
</feature>
<feature type="compositionally biased region" description="Low complexity" evidence="4">
    <location>
        <begin position="83"/>
        <end position="117"/>
    </location>
</feature>
<dbReference type="OrthoDB" id="3223806at2759"/>
<comment type="similarity">
    <text evidence="1">Belongs to the peptidase C14B family.</text>
</comment>
<accession>A0A1Y1W850</accession>
<evidence type="ECO:0000313" key="7">
    <source>
        <dbReference type="Proteomes" id="UP000193944"/>
    </source>
</evidence>
<dbReference type="InterPro" id="IPR029030">
    <property type="entry name" value="Caspase-like_dom_sf"/>
</dbReference>
<evidence type="ECO:0000256" key="3">
    <source>
        <dbReference type="ARBA" id="ARBA00022807"/>
    </source>
</evidence>
<dbReference type="GO" id="GO:0004197">
    <property type="term" value="F:cysteine-type endopeptidase activity"/>
    <property type="evidence" value="ECO:0007669"/>
    <property type="project" value="InterPro"/>
</dbReference>
<dbReference type="GO" id="GO:0005737">
    <property type="term" value="C:cytoplasm"/>
    <property type="evidence" value="ECO:0007669"/>
    <property type="project" value="TreeGrafter"/>
</dbReference>
<feature type="region of interest" description="Disordered" evidence="4">
    <location>
        <begin position="1"/>
        <end position="194"/>
    </location>
</feature>
<dbReference type="PANTHER" id="PTHR48104:SF30">
    <property type="entry name" value="METACASPASE-1"/>
    <property type="match status" value="1"/>
</dbReference>
<dbReference type="InterPro" id="IPR011600">
    <property type="entry name" value="Pept_C14_caspase"/>
</dbReference>
<dbReference type="Proteomes" id="UP000193944">
    <property type="component" value="Unassembled WGS sequence"/>
</dbReference>
<evidence type="ECO:0000256" key="2">
    <source>
        <dbReference type="ARBA" id="ARBA00022703"/>
    </source>
</evidence>
<dbReference type="InterPro" id="IPR050452">
    <property type="entry name" value="Metacaspase"/>
</dbReference>
<organism evidence="6 7">
    <name type="scientific">Anaeromyces robustus</name>
    <dbReference type="NCBI Taxonomy" id="1754192"/>
    <lineage>
        <taxon>Eukaryota</taxon>
        <taxon>Fungi</taxon>
        <taxon>Fungi incertae sedis</taxon>
        <taxon>Chytridiomycota</taxon>
        <taxon>Chytridiomycota incertae sedis</taxon>
        <taxon>Neocallimastigomycetes</taxon>
        <taxon>Neocallimastigales</taxon>
        <taxon>Neocallimastigaceae</taxon>
        <taxon>Anaeromyces</taxon>
    </lineage>
</organism>
<evidence type="ECO:0000256" key="1">
    <source>
        <dbReference type="ARBA" id="ARBA00009005"/>
    </source>
</evidence>
<keyword evidence="7" id="KW-1185">Reference proteome</keyword>
<evidence type="ECO:0000313" key="6">
    <source>
        <dbReference type="EMBL" id="ORX69344.1"/>
    </source>
</evidence>
<dbReference type="Pfam" id="PF00656">
    <property type="entry name" value="Peptidase_C14"/>
    <property type="match status" value="1"/>
</dbReference>
<reference evidence="6 7" key="1">
    <citation type="submission" date="2016-08" db="EMBL/GenBank/DDBJ databases">
        <title>A Parts List for Fungal Cellulosomes Revealed by Comparative Genomics.</title>
        <authorList>
            <consortium name="DOE Joint Genome Institute"/>
            <person name="Haitjema C.H."/>
            <person name="Gilmore S.P."/>
            <person name="Henske J.K."/>
            <person name="Solomon K.V."/>
            <person name="De Groot R."/>
            <person name="Kuo A."/>
            <person name="Mondo S.J."/>
            <person name="Salamov A.A."/>
            <person name="Labutti K."/>
            <person name="Zhao Z."/>
            <person name="Chiniquy J."/>
            <person name="Barry K."/>
            <person name="Brewer H.M."/>
            <person name="Purvine S.O."/>
            <person name="Wright A.T."/>
            <person name="Boxma B."/>
            <person name="Van Alen T."/>
            <person name="Hackstein J.H."/>
            <person name="Baker S.E."/>
            <person name="Grigoriev I.V."/>
            <person name="O'Malley M.A."/>
        </authorList>
    </citation>
    <scope>NUCLEOTIDE SEQUENCE [LARGE SCALE GENOMIC DNA]</scope>
    <source>
        <strain evidence="6 7">S4</strain>
    </source>
</reference>
<protein>
    <recommendedName>
        <fullName evidence="5">Peptidase C14 caspase domain-containing protein</fullName>
    </recommendedName>
</protein>